<dbReference type="PROSITE" id="PS50067">
    <property type="entry name" value="KINESIN_MOTOR_2"/>
    <property type="match status" value="1"/>
</dbReference>
<keyword evidence="2 3" id="KW-0505">Motor protein</keyword>
<proteinExistence type="inferred from homology"/>
<evidence type="ECO:0000259" key="4">
    <source>
        <dbReference type="PROSITE" id="PS50067"/>
    </source>
</evidence>
<dbReference type="InterPro" id="IPR001752">
    <property type="entry name" value="Kinesin_motor_dom"/>
</dbReference>
<dbReference type="SMART" id="SM00129">
    <property type="entry name" value="KISc"/>
    <property type="match status" value="1"/>
</dbReference>
<evidence type="ECO:0000313" key="6">
    <source>
        <dbReference type="Proteomes" id="UP000265618"/>
    </source>
</evidence>
<evidence type="ECO:0000313" key="5">
    <source>
        <dbReference type="EMBL" id="GIQ80465.1"/>
    </source>
</evidence>
<dbReference type="GO" id="GO:0008017">
    <property type="term" value="F:microtubule binding"/>
    <property type="evidence" value="ECO:0007669"/>
    <property type="project" value="InterPro"/>
</dbReference>
<dbReference type="InterPro" id="IPR027640">
    <property type="entry name" value="Kinesin-like_fam"/>
</dbReference>
<dbReference type="GO" id="GO:0005524">
    <property type="term" value="F:ATP binding"/>
    <property type="evidence" value="ECO:0007669"/>
    <property type="project" value="UniProtKB-UniRule"/>
</dbReference>
<dbReference type="InterPro" id="IPR036961">
    <property type="entry name" value="Kinesin_motor_dom_sf"/>
</dbReference>
<gene>
    <name evidence="5" type="ORF">KIPB_001267</name>
</gene>
<evidence type="ECO:0000256" key="3">
    <source>
        <dbReference type="PROSITE-ProRule" id="PRU00283"/>
    </source>
</evidence>
<dbReference type="Gene3D" id="3.40.850.10">
    <property type="entry name" value="Kinesin motor domain"/>
    <property type="match status" value="1"/>
</dbReference>
<evidence type="ECO:0000256" key="1">
    <source>
        <dbReference type="ARBA" id="ARBA00023054"/>
    </source>
</evidence>
<reference evidence="5 6" key="1">
    <citation type="journal article" date="2018" name="PLoS ONE">
        <title>The draft genome of Kipferlia bialata reveals reductive genome evolution in fornicate parasites.</title>
        <authorList>
            <person name="Tanifuji G."/>
            <person name="Takabayashi S."/>
            <person name="Kume K."/>
            <person name="Takagi M."/>
            <person name="Nakayama T."/>
            <person name="Kamikawa R."/>
            <person name="Inagaki Y."/>
            <person name="Hashimoto T."/>
        </authorList>
    </citation>
    <scope>NUCLEOTIDE SEQUENCE [LARGE SCALE GENOMIC DNA]</scope>
    <source>
        <strain evidence="5">NY0173</strain>
    </source>
</reference>
<organism evidence="5 6">
    <name type="scientific">Kipferlia bialata</name>
    <dbReference type="NCBI Taxonomy" id="797122"/>
    <lineage>
        <taxon>Eukaryota</taxon>
        <taxon>Metamonada</taxon>
        <taxon>Carpediemonas-like organisms</taxon>
        <taxon>Kipferlia</taxon>
    </lineage>
</organism>
<protein>
    <submittedName>
        <fullName evidence="5">Kinesin-like protein</fullName>
    </submittedName>
</protein>
<evidence type="ECO:0000256" key="2">
    <source>
        <dbReference type="ARBA" id="ARBA00023175"/>
    </source>
</evidence>
<dbReference type="SUPFAM" id="SSF52540">
    <property type="entry name" value="P-loop containing nucleoside triphosphate hydrolases"/>
    <property type="match status" value="1"/>
</dbReference>
<keyword evidence="1" id="KW-0175">Coiled coil</keyword>
<dbReference type="GO" id="GO:0003777">
    <property type="term" value="F:microtubule motor activity"/>
    <property type="evidence" value="ECO:0007669"/>
    <property type="project" value="InterPro"/>
</dbReference>
<sequence>MAGDQAIRVAVRVRPLSKSEGTENAWQIEKNSIFMLNPKTQKAQPDAVFQYDCCYGPETPTAEVYRRSAQSVLDSTLDGMNGTLFAYGQTSSGKTHSMSGSAKEPGLTPLLVNDLFDRIQQDCDTNYHVRVSYLEIYNEELKDLLSNATPHIRQSMTFCPMPPPHQTEHVYTI</sequence>
<dbReference type="AlphaFoldDB" id="A0A9K3CQB1"/>
<dbReference type="InterPro" id="IPR027417">
    <property type="entry name" value="P-loop_NTPase"/>
</dbReference>
<name>A0A9K3CQB1_9EUKA</name>
<feature type="binding site" evidence="3">
    <location>
        <begin position="88"/>
        <end position="95"/>
    </location>
    <ligand>
        <name>ATP</name>
        <dbReference type="ChEBI" id="CHEBI:30616"/>
    </ligand>
</feature>
<feature type="domain" description="Kinesin motor" evidence="4">
    <location>
        <begin position="6"/>
        <end position="173"/>
    </location>
</feature>
<dbReference type="GO" id="GO:0007018">
    <property type="term" value="P:microtubule-based movement"/>
    <property type="evidence" value="ECO:0007669"/>
    <property type="project" value="InterPro"/>
</dbReference>
<dbReference type="PANTHER" id="PTHR47968:SF75">
    <property type="entry name" value="CENTROMERE-ASSOCIATED PROTEIN E"/>
    <property type="match status" value="1"/>
</dbReference>
<dbReference type="Pfam" id="PF00225">
    <property type="entry name" value="Kinesin"/>
    <property type="match status" value="1"/>
</dbReference>
<comment type="caution">
    <text evidence="5">The sequence shown here is derived from an EMBL/GenBank/DDBJ whole genome shotgun (WGS) entry which is preliminary data.</text>
</comment>
<dbReference type="OrthoDB" id="3176171at2759"/>
<dbReference type="Proteomes" id="UP000265618">
    <property type="component" value="Unassembled WGS sequence"/>
</dbReference>
<keyword evidence="3" id="KW-0547">Nucleotide-binding</keyword>
<accession>A0A9K3CQB1</accession>
<dbReference type="EMBL" id="BDIP01000175">
    <property type="protein sequence ID" value="GIQ80465.1"/>
    <property type="molecule type" value="Genomic_DNA"/>
</dbReference>
<keyword evidence="3" id="KW-0067">ATP-binding</keyword>
<comment type="similarity">
    <text evidence="3">Belongs to the TRAFAC class myosin-kinesin ATPase superfamily. Kinesin family.</text>
</comment>
<keyword evidence="6" id="KW-1185">Reference proteome</keyword>
<dbReference type="PANTHER" id="PTHR47968">
    <property type="entry name" value="CENTROMERE PROTEIN E"/>
    <property type="match status" value="1"/>
</dbReference>